<feature type="transmembrane region" description="Helical" evidence="6">
    <location>
        <begin position="66"/>
        <end position="89"/>
    </location>
</feature>
<dbReference type="PANTHER" id="PTHR15549">
    <property type="entry name" value="PAIRED IMMUNOGLOBULIN-LIKE TYPE 2 RECEPTOR"/>
    <property type="match status" value="1"/>
</dbReference>
<evidence type="ECO:0000313" key="8">
    <source>
        <dbReference type="Proteomes" id="UP001172102"/>
    </source>
</evidence>
<organism evidence="7 8">
    <name type="scientific">Lasiosphaeris hirsuta</name>
    <dbReference type="NCBI Taxonomy" id="260670"/>
    <lineage>
        <taxon>Eukaryota</taxon>
        <taxon>Fungi</taxon>
        <taxon>Dikarya</taxon>
        <taxon>Ascomycota</taxon>
        <taxon>Pezizomycotina</taxon>
        <taxon>Sordariomycetes</taxon>
        <taxon>Sordariomycetidae</taxon>
        <taxon>Sordariales</taxon>
        <taxon>Lasiosphaeriaceae</taxon>
        <taxon>Lasiosphaeris</taxon>
    </lineage>
</organism>
<evidence type="ECO:0000256" key="3">
    <source>
        <dbReference type="ARBA" id="ARBA00022989"/>
    </source>
</evidence>
<evidence type="ECO:0000256" key="6">
    <source>
        <dbReference type="SAM" id="Phobius"/>
    </source>
</evidence>
<feature type="compositionally biased region" description="Low complexity" evidence="5">
    <location>
        <begin position="38"/>
        <end position="49"/>
    </location>
</feature>
<dbReference type="Proteomes" id="UP001172102">
    <property type="component" value="Unassembled WGS sequence"/>
</dbReference>
<evidence type="ECO:0000256" key="5">
    <source>
        <dbReference type="SAM" id="MobiDB-lite"/>
    </source>
</evidence>
<dbReference type="GO" id="GO:0016020">
    <property type="term" value="C:membrane"/>
    <property type="evidence" value="ECO:0007669"/>
    <property type="project" value="UniProtKB-SubCell"/>
</dbReference>
<gene>
    <name evidence="7" type="ORF">B0H67DRAFT_656869</name>
</gene>
<evidence type="ECO:0000256" key="2">
    <source>
        <dbReference type="ARBA" id="ARBA00022692"/>
    </source>
</evidence>
<protein>
    <submittedName>
        <fullName evidence="7">Uncharacterized protein</fullName>
    </submittedName>
</protein>
<comment type="subcellular location">
    <subcellularLocation>
        <location evidence="1">Membrane</location>
        <topology evidence="1">Single-pass membrane protein</topology>
    </subcellularLocation>
</comment>
<dbReference type="InterPro" id="IPR051694">
    <property type="entry name" value="Immunoregulatory_rcpt-like"/>
</dbReference>
<accession>A0AA40AYL4</accession>
<dbReference type="PANTHER" id="PTHR15549:SF26">
    <property type="entry name" value="AXIAL BUDDING PATTERN PROTEIN 2-RELATED"/>
    <property type="match status" value="1"/>
</dbReference>
<keyword evidence="8" id="KW-1185">Reference proteome</keyword>
<keyword evidence="4 6" id="KW-0472">Membrane</keyword>
<reference evidence="7" key="1">
    <citation type="submission" date="2023-06" db="EMBL/GenBank/DDBJ databases">
        <title>Genome-scale phylogeny and comparative genomics of the fungal order Sordariales.</title>
        <authorList>
            <consortium name="Lawrence Berkeley National Laboratory"/>
            <person name="Hensen N."/>
            <person name="Bonometti L."/>
            <person name="Westerberg I."/>
            <person name="Brannstrom I.O."/>
            <person name="Guillou S."/>
            <person name="Cros-Aarteil S."/>
            <person name="Calhoun S."/>
            <person name="Haridas S."/>
            <person name="Kuo A."/>
            <person name="Mondo S."/>
            <person name="Pangilinan J."/>
            <person name="Riley R."/>
            <person name="Labutti K."/>
            <person name="Andreopoulos B."/>
            <person name="Lipzen A."/>
            <person name="Chen C."/>
            <person name="Yanf M."/>
            <person name="Daum C."/>
            <person name="Ng V."/>
            <person name="Clum A."/>
            <person name="Steindorff A."/>
            <person name="Ohm R."/>
            <person name="Martin F."/>
            <person name="Silar P."/>
            <person name="Natvig D."/>
            <person name="Lalanne C."/>
            <person name="Gautier V."/>
            <person name="Ament-Velasquez S.L."/>
            <person name="Kruys A."/>
            <person name="Hutchinson M.I."/>
            <person name="Powell A.J."/>
            <person name="Barry K."/>
            <person name="Miller A.N."/>
            <person name="Grigoriev I.V."/>
            <person name="Debuchy R."/>
            <person name="Gladieux P."/>
            <person name="Thoren M.H."/>
            <person name="Johannesson H."/>
        </authorList>
    </citation>
    <scope>NUCLEOTIDE SEQUENCE</scope>
    <source>
        <strain evidence="7">SMH4607-1</strain>
    </source>
</reference>
<sequence length="205" mass="20748">MSMKVIRAAFPLGAVDQDVLNGLAGLAVPTVERNETVTTTAGPSSASPASGGGGDSSGSSGTNAGMIAGIAVGCLALIGFVAVGLYLCFGYRKSANKEELKRKAEAETGERLLVHSASSANASLGGGMGGQKSKEDIGEFPGSRASAMTELPGQVPHSRKPGRFAEMAAESVALEVSTDYNAAPRPLFPVVDSKSPALQASLYAM</sequence>
<comment type="caution">
    <text evidence="7">The sequence shown here is derived from an EMBL/GenBank/DDBJ whole genome shotgun (WGS) entry which is preliminary data.</text>
</comment>
<name>A0AA40AYL4_9PEZI</name>
<feature type="region of interest" description="Disordered" evidence="5">
    <location>
        <begin position="34"/>
        <end position="59"/>
    </location>
</feature>
<proteinExistence type="predicted"/>
<evidence type="ECO:0000256" key="1">
    <source>
        <dbReference type="ARBA" id="ARBA00004167"/>
    </source>
</evidence>
<feature type="region of interest" description="Disordered" evidence="5">
    <location>
        <begin position="120"/>
        <end position="158"/>
    </location>
</feature>
<evidence type="ECO:0000313" key="7">
    <source>
        <dbReference type="EMBL" id="KAK0724392.1"/>
    </source>
</evidence>
<keyword evidence="3 6" id="KW-1133">Transmembrane helix</keyword>
<evidence type="ECO:0000256" key="4">
    <source>
        <dbReference type="ARBA" id="ARBA00023136"/>
    </source>
</evidence>
<keyword evidence="2 6" id="KW-0812">Transmembrane</keyword>
<dbReference type="EMBL" id="JAUKUA010000002">
    <property type="protein sequence ID" value="KAK0724392.1"/>
    <property type="molecule type" value="Genomic_DNA"/>
</dbReference>
<dbReference type="AlphaFoldDB" id="A0AA40AYL4"/>
<dbReference type="GO" id="GO:0071944">
    <property type="term" value="C:cell periphery"/>
    <property type="evidence" value="ECO:0007669"/>
    <property type="project" value="UniProtKB-ARBA"/>
</dbReference>